<reference evidence="1 2" key="1">
    <citation type="submission" date="2016-10" db="EMBL/GenBank/DDBJ databases">
        <authorList>
            <person name="de Groot N.N."/>
        </authorList>
    </citation>
    <scope>NUCLEOTIDE SEQUENCE [LARGE SCALE GENOMIC DNA]</scope>
    <source>
        <strain evidence="1 2">DSM 44637</strain>
    </source>
</reference>
<name>A0A1I5TCI1_9PSEU</name>
<dbReference type="Pfam" id="PF00106">
    <property type="entry name" value="adh_short"/>
    <property type="match status" value="1"/>
</dbReference>
<dbReference type="Gene3D" id="3.40.50.720">
    <property type="entry name" value="NAD(P)-binding Rossmann-like Domain"/>
    <property type="match status" value="1"/>
</dbReference>
<dbReference type="STRING" id="112413.SAMN05421854_10739"/>
<dbReference type="SUPFAM" id="SSF51735">
    <property type="entry name" value="NAD(P)-binding Rossmann-fold domains"/>
    <property type="match status" value="1"/>
</dbReference>
<dbReference type="EMBL" id="FOWC01000007">
    <property type="protein sequence ID" value="SFP80136.1"/>
    <property type="molecule type" value="Genomic_DNA"/>
</dbReference>
<dbReference type="RefSeq" id="WP_107309561.1">
    <property type="nucleotide sequence ID" value="NZ_FOWC01000007.1"/>
</dbReference>
<dbReference type="AlphaFoldDB" id="A0A1I5TCI1"/>
<dbReference type="InterPro" id="IPR036291">
    <property type="entry name" value="NAD(P)-bd_dom_sf"/>
</dbReference>
<gene>
    <name evidence="1" type="ORF">SAMN05421854_10739</name>
</gene>
<accession>A0A1I5TCI1</accession>
<proteinExistence type="predicted"/>
<evidence type="ECO:0000313" key="2">
    <source>
        <dbReference type="Proteomes" id="UP000199137"/>
    </source>
</evidence>
<protein>
    <submittedName>
        <fullName evidence="1">3-oxoacyl-[acyl-carrier protein] reductase/2-keto-3-deoxy-L-fuconate dehydrogenase</fullName>
    </submittedName>
</protein>
<dbReference type="Proteomes" id="UP000199137">
    <property type="component" value="Unassembled WGS sequence"/>
</dbReference>
<evidence type="ECO:0000313" key="1">
    <source>
        <dbReference type="EMBL" id="SFP80136.1"/>
    </source>
</evidence>
<dbReference type="InterPro" id="IPR002347">
    <property type="entry name" value="SDR_fam"/>
</dbReference>
<organism evidence="1 2">
    <name type="scientific">Amycolatopsis rubida</name>
    <dbReference type="NCBI Taxonomy" id="112413"/>
    <lineage>
        <taxon>Bacteria</taxon>
        <taxon>Bacillati</taxon>
        <taxon>Actinomycetota</taxon>
        <taxon>Actinomycetes</taxon>
        <taxon>Pseudonocardiales</taxon>
        <taxon>Pseudonocardiaceae</taxon>
        <taxon>Amycolatopsis</taxon>
    </lineage>
</organism>
<sequence length="84" mass="8572">MFAVDLEPDSESAPGIVPVQCDVSDPRAAAASVLADAGQIDVLVNGAGLVSVTRPVESIADGWARLTGVNLSGAFPGRTRHCPE</sequence>